<comment type="function">
    <text evidence="7">Part of a heterotetrameric complex that catalyzes the two-step biosynthesis of anthranilate, an intermediate in the biosynthesis of L-tryptophan. In the first step, the glutamine-binding beta subunit (TrpG) of anthranilate synthase (AS) provides the glutamine amidotransferase activity which generates ammonia as a substrate that, along with chorismate, is used in the second step, catalyzed by the large alpha subunit of AS (TrpE) to produce anthranilate. In the absence of TrpG, TrpE can synthesize anthranilate directly from chorismate and high concentrations of ammonia.</text>
</comment>
<dbReference type="HOGENOM" id="CLU_006493_9_3_9"/>
<evidence type="ECO:0000256" key="4">
    <source>
        <dbReference type="ARBA" id="ARBA00022723"/>
    </source>
</evidence>
<dbReference type="Gene3D" id="3.60.120.10">
    <property type="entry name" value="Anthranilate synthase"/>
    <property type="match status" value="1"/>
</dbReference>
<accession>B0N458</accession>
<evidence type="ECO:0000256" key="6">
    <source>
        <dbReference type="ARBA" id="ARBA00023239"/>
    </source>
</evidence>
<keyword evidence="5" id="KW-0460">Magnesium</keyword>
<dbReference type="InterPro" id="IPR005801">
    <property type="entry name" value="ADC_synthase"/>
</dbReference>
<keyword evidence="4" id="KW-0479">Metal-binding</keyword>
<evidence type="ECO:0000256" key="8">
    <source>
        <dbReference type="ARBA" id="ARBA00047683"/>
    </source>
</evidence>
<gene>
    <name evidence="11" type="ORF">CLORAM_01227</name>
</gene>
<evidence type="ECO:0000256" key="5">
    <source>
        <dbReference type="ARBA" id="ARBA00022842"/>
    </source>
</evidence>
<protein>
    <recommendedName>
        <fullName evidence="3">Anthranilate synthase component 1</fullName>
    </recommendedName>
</protein>
<proteinExistence type="predicted"/>
<reference evidence="11" key="1">
    <citation type="submission" date="2007-11" db="EMBL/GenBank/DDBJ databases">
        <authorList>
            <person name="Fulton L."/>
            <person name="Clifton S."/>
            <person name="Fulton B."/>
            <person name="Xu J."/>
            <person name="Minx P."/>
            <person name="Pepin K.H."/>
            <person name="Johnson M."/>
            <person name="Thiruvilangam P."/>
            <person name="Bhonagiri V."/>
            <person name="Nash W.E."/>
            <person name="Mardis E.R."/>
            <person name="Wilson R.K."/>
        </authorList>
    </citation>
    <scope>NUCLEOTIDE SEQUENCE [LARGE SCALE GENOMIC DNA]</scope>
    <source>
        <strain evidence="11">DSM 1402</strain>
    </source>
</reference>
<evidence type="ECO:0000256" key="3">
    <source>
        <dbReference type="ARBA" id="ARBA00020653"/>
    </source>
</evidence>
<dbReference type="InterPro" id="IPR015890">
    <property type="entry name" value="Chorismate_C"/>
</dbReference>
<evidence type="ECO:0000313" key="12">
    <source>
        <dbReference type="Proteomes" id="UP000005798"/>
    </source>
</evidence>
<dbReference type="Pfam" id="PF00425">
    <property type="entry name" value="Chorismate_bind"/>
    <property type="match status" value="1"/>
</dbReference>
<evidence type="ECO:0000256" key="7">
    <source>
        <dbReference type="ARBA" id="ARBA00025634"/>
    </source>
</evidence>
<evidence type="ECO:0000256" key="1">
    <source>
        <dbReference type="ARBA" id="ARBA00001946"/>
    </source>
</evidence>
<dbReference type="GO" id="GO:0046872">
    <property type="term" value="F:metal ion binding"/>
    <property type="evidence" value="ECO:0007669"/>
    <property type="project" value="UniProtKB-KW"/>
</dbReference>
<dbReference type="GO" id="GO:0004049">
    <property type="term" value="F:anthranilate synthase activity"/>
    <property type="evidence" value="ECO:0007669"/>
    <property type="project" value="UniProtKB-EC"/>
</dbReference>
<keyword evidence="12" id="KW-1185">Reference proteome</keyword>
<feature type="domain" description="Anthranilate synthase component I N-terminal" evidence="10">
    <location>
        <begin position="62"/>
        <end position="199"/>
    </location>
</feature>
<dbReference type="GO" id="GO:0000162">
    <property type="term" value="P:L-tryptophan biosynthetic process"/>
    <property type="evidence" value="ECO:0007669"/>
    <property type="project" value="TreeGrafter"/>
</dbReference>
<name>B0N458_9FIRM</name>
<feature type="domain" description="Chorismate-utilising enzyme C-terminal" evidence="9">
    <location>
        <begin position="250"/>
        <end position="503"/>
    </location>
</feature>
<organism evidence="11 12">
    <name type="scientific">Thomasclavelia ramosa DSM 1402</name>
    <dbReference type="NCBI Taxonomy" id="445974"/>
    <lineage>
        <taxon>Bacteria</taxon>
        <taxon>Bacillati</taxon>
        <taxon>Bacillota</taxon>
        <taxon>Erysipelotrichia</taxon>
        <taxon>Erysipelotrichales</taxon>
        <taxon>Coprobacillaceae</taxon>
        <taxon>Thomasclavelia</taxon>
    </lineage>
</organism>
<dbReference type="Pfam" id="PF04715">
    <property type="entry name" value="Anth_synt_I_N"/>
    <property type="match status" value="1"/>
</dbReference>
<comment type="catalytic activity">
    <reaction evidence="8">
        <text>chorismate + L-glutamine = anthranilate + pyruvate + L-glutamate + H(+)</text>
        <dbReference type="Rhea" id="RHEA:21732"/>
        <dbReference type="ChEBI" id="CHEBI:15361"/>
        <dbReference type="ChEBI" id="CHEBI:15378"/>
        <dbReference type="ChEBI" id="CHEBI:16567"/>
        <dbReference type="ChEBI" id="CHEBI:29748"/>
        <dbReference type="ChEBI" id="CHEBI:29985"/>
        <dbReference type="ChEBI" id="CHEBI:58359"/>
        <dbReference type="EC" id="4.1.3.27"/>
    </reaction>
</comment>
<sequence length="519" mass="58943">MNQGGTAEYISVLDRKLFSVGTVFYLQRRKLAMYYPTLEQIKEIIKTGDYNLVPVCKEMYGDSITPIEVMRILKKHSKHCYMLESVDDTKRWSRYTFMGYDPKSEITCLNNLMNVDGKEFMVTHPKDYLKKLLKQYQSPKIAGLPTFTGGLVGYFAYDYFKYSEPVLNLKSDDKEGFNDVDLMLFDQVICFDNYKQKIVLIANVAVDDLEKSYHEALVKLEKMQALIISGVKAKIEPLRLKSDFKALFEQNEYCNMVERAKKYIKEGDIFQVVLSNCLEAEVTGSLFDTYRVLRTTNPSPYMFYFFSDDQEFAGASPETLVKLEDKNLYTYPLAGTRPRGMNENEDVNFEVSLLSDQKELAEHNMLVDLGRNDIGRISKFGTVKVEKYQEILRFSHVMHIGSTVSGVILENKDAIDAIDALLPAGTLSGAPKIRACQIINELENNRRGIYGGAIGYIDFTGNLDTCIAIRLVYKKNEKVYVRSGAGIVYDSVPEIEYQECLNKAQAVISALNTANGGID</sequence>
<comment type="subunit">
    <text evidence="2">Heterotetramer consisting of two non-identical subunits: a beta subunit (TrpG) and a large alpha subunit (TrpE).</text>
</comment>
<dbReference type="EMBL" id="ABFX02000004">
    <property type="protein sequence ID" value="EDS19230.1"/>
    <property type="molecule type" value="Genomic_DNA"/>
</dbReference>
<comment type="cofactor">
    <cofactor evidence="1">
        <name>Mg(2+)</name>
        <dbReference type="ChEBI" id="CHEBI:18420"/>
    </cofactor>
</comment>
<evidence type="ECO:0000313" key="11">
    <source>
        <dbReference type="EMBL" id="EDS19230.1"/>
    </source>
</evidence>
<dbReference type="AlphaFoldDB" id="B0N458"/>
<evidence type="ECO:0000256" key="2">
    <source>
        <dbReference type="ARBA" id="ARBA00011575"/>
    </source>
</evidence>
<reference evidence="11" key="2">
    <citation type="submission" date="2014-06" db="EMBL/GenBank/DDBJ databases">
        <title>Draft genome sequence of Clostridium ramosum(DSM 1402).</title>
        <authorList>
            <person name="Sudarsanam P."/>
            <person name="Ley R."/>
            <person name="Guruge J."/>
            <person name="Turnbaugh P.J."/>
            <person name="Mahowald M."/>
            <person name="Liep D."/>
            <person name="Gordon J."/>
        </authorList>
    </citation>
    <scope>NUCLEOTIDE SEQUENCE</scope>
    <source>
        <strain evidence="11">DSM 1402</strain>
    </source>
</reference>
<evidence type="ECO:0000259" key="9">
    <source>
        <dbReference type="Pfam" id="PF00425"/>
    </source>
</evidence>
<dbReference type="InterPro" id="IPR019999">
    <property type="entry name" value="Anth_synth_I-like"/>
</dbReference>
<dbReference type="PRINTS" id="PR00095">
    <property type="entry name" value="ANTSNTHASEI"/>
</dbReference>
<dbReference type="PANTHER" id="PTHR11236:SF48">
    <property type="entry name" value="ISOCHORISMATE SYNTHASE MENF"/>
    <property type="match status" value="1"/>
</dbReference>
<evidence type="ECO:0000259" key="10">
    <source>
        <dbReference type="Pfam" id="PF04715"/>
    </source>
</evidence>
<dbReference type="eggNOG" id="COG0147">
    <property type="taxonomic scope" value="Bacteria"/>
</dbReference>
<dbReference type="Proteomes" id="UP000005798">
    <property type="component" value="Unassembled WGS sequence"/>
</dbReference>
<dbReference type="InterPro" id="IPR006805">
    <property type="entry name" value="Anth_synth_I_N"/>
</dbReference>
<comment type="caution">
    <text evidence="11">The sequence shown here is derived from an EMBL/GenBank/DDBJ whole genome shotgun (WGS) entry which is preliminary data.</text>
</comment>
<dbReference type="PANTHER" id="PTHR11236">
    <property type="entry name" value="AMINOBENZOATE/ANTHRANILATE SYNTHASE"/>
    <property type="match status" value="1"/>
</dbReference>
<dbReference type="SUPFAM" id="SSF56322">
    <property type="entry name" value="ADC synthase"/>
    <property type="match status" value="1"/>
</dbReference>
<keyword evidence="6" id="KW-0456">Lyase</keyword>